<comment type="caution">
    <text evidence="12">The sequence shown here is derived from an EMBL/GenBank/DDBJ whole genome shotgun (WGS) entry which is preliminary data.</text>
</comment>
<organism evidence="12 13">
    <name type="scientific">Pristionchus entomophagus</name>
    <dbReference type="NCBI Taxonomy" id="358040"/>
    <lineage>
        <taxon>Eukaryota</taxon>
        <taxon>Metazoa</taxon>
        <taxon>Ecdysozoa</taxon>
        <taxon>Nematoda</taxon>
        <taxon>Chromadorea</taxon>
        <taxon>Rhabditida</taxon>
        <taxon>Rhabditina</taxon>
        <taxon>Diplogasteromorpha</taxon>
        <taxon>Diplogasteroidea</taxon>
        <taxon>Neodiplogasteridae</taxon>
        <taxon>Pristionchus</taxon>
    </lineage>
</organism>
<feature type="non-terminal residue" evidence="12">
    <location>
        <position position="1"/>
    </location>
</feature>
<dbReference type="InterPro" id="IPR036770">
    <property type="entry name" value="Ankyrin_rpt-contain_sf"/>
</dbReference>
<dbReference type="SUPFAM" id="SSF48403">
    <property type="entry name" value="Ankyrin repeat"/>
    <property type="match status" value="1"/>
</dbReference>
<dbReference type="Pfam" id="PF17959">
    <property type="entry name" value="EF-hand_14"/>
    <property type="match status" value="1"/>
</dbReference>
<evidence type="ECO:0000256" key="2">
    <source>
        <dbReference type="ARBA" id="ARBA00011881"/>
    </source>
</evidence>
<evidence type="ECO:0000313" key="13">
    <source>
        <dbReference type="Proteomes" id="UP001432027"/>
    </source>
</evidence>
<proteinExistence type="inferred from homology"/>
<evidence type="ECO:0000256" key="9">
    <source>
        <dbReference type="PROSITE-ProRule" id="PRU00023"/>
    </source>
</evidence>
<dbReference type="GO" id="GO:0004359">
    <property type="term" value="F:glutaminase activity"/>
    <property type="evidence" value="ECO:0007669"/>
    <property type="project" value="UniProtKB-EC"/>
</dbReference>
<keyword evidence="4" id="KW-0677">Repeat</keyword>
<evidence type="ECO:0000313" key="12">
    <source>
        <dbReference type="EMBL" id="GMT06281.1"/>
    </source>
</evidence>
<dbReference type="InterPro" id="IPR002110">
    <property type="entry name" value="Ankyrin_rpt"/>
</dbReference>
<dbReference type="Gene3D" id="1.25.40.20">
    <property type="entry name" value="Ankyrin repeat-containing domain"/>
    <property type="match status" value="1"/>
</dbReference>
<evidence type="ECO:0000256" key="1">
    <source>
        <dbReference type="ARBA" id="ARBA00011076"/>
    </source>
</evidence>
<dbReference type="Pfam" id="PF04960">
    <property type="entry name" value="Glutaminase"/>
    <property type="match status" value="1"/>
</dbReference>
<feature type="region of interest" description="Disordered" evidence="10">
    <location>
        <begin position="751"/>
        <end position="853"/>
    </location>
</feature>
<gene>
    <name evidence="12" type="ORF">PENTCL1PPCAC_28455</name>
</gene>
<dbReference type="PROSITE" id="PS50088">
    <property type="entry name" value="ANK_REPEAT"/>
    <property type="match status" value="1"/>
</dbReference>
<evidence type="ECO:0000256" key="3">
    <source>
        <dbReference type="ARBA" id="ARBA00012918"/>
    </source>
</evidence>
<protein>
    <recommendedName>
        <fullName evidence="3">glutaminase</fullName>
        <ecNumber evidence="3">3.5.1.2</ecNumber>
    </recommendedName>
    <alternativeName>
        <fullName evidence="8">L-glutamine amidohydrolase</fullName>
    </alternativeName>
</protein>
<accession>A0AAV5UGV2</accession>
<feature type="compositionally biased region" description="Polar residues" evidence="10">
    <location>
        <begin position="765"/>
        <end position="780"/>
    </location>
</feature>
<name>A0AAV5UGV2_9BILA</name>
<dbReference type="InterPro" id="IPR012338">
    <property type="entry name" value="Beta-lactam/transpept-like"/>
</dbReference>
<dbReference type="InterPro" id="IPR015868">
    <property type="entry name" value="Glutaminase"/>
</dbReference>
<dbReference type="GO" id="GO:0006537">
    <property type="term" value="P:glutamate biosynthetic process"/>
    <property type="evidence" value="ECO:0007669"/>
    <property type="project" value="TreeGrafter"/>
</dbReference>
<comment type="similarity">
    <text evidence="1">Belongs to the glutaminase family.</text>
</comment>
<feature type="repeat" description="ANK" evidence="9">
    <location>
        <begin position="649"/>
        <end position="670"/>
    </location>
</feature>
<comment type="catalytic activity">
    <reaction evidence="7">
        <text>L-glutamine + H2O = L-glutamate + NH4(+)</text>
        <dbReference type="Rhea" id="RHEA:15889"/>
        <dbReference type="ChEBI" id="CHEBI:15377"/>
        <dbReference type="ChEBI" id="CHEBI:28938"/>
        <dbReference type="ChEBI" id="CHEBI:29985"/>
        <dbReference type="ChEBI" id="CHEBI:58359"/>
        <dbReference type="EC" id="3.5.1.2"/>
    </reaction>
</comment>
<sequence length="853" mass="96807">GEEASSTFISHSFPFPLIHFSSLQSEMVALPSPTGPKPRRKLSTVQLSVKIQNELDNTHISKSGKTRLSNKFRNDMVMRRGSISFGIAQWIIELEKAHRLETERNSAEVIYEIIRLANEISDISAFKIIKNVRKRNLNERDLPECAFNPAQPNAPEFASLNKLLRVMIAYSLAGKPLSLTRTERREEIKHSMSSIGSRFEGGLEVTLVRRRELYCRVLSNYGILADDPRLAETVERQAQIEEELENLEKATNPFSKEHFIQCVHPATELISRAFRNELEIPQWRDFTAKVKEIFEETKKITEGEVARYIPQLARQNPEWFGFSMCTIDGSRCHLGDSKIPFCLQSVSKAFNYATVSTDVGYEGIHKYVGHEPSGRLFNEICLDSERKPHNPMINAGAIIVTSLIKTKWPMAERFDFIIEKYRKLAGTYPVEFNNATFLSERDTADRNYALAYYMKEHKCFPHWEIMNLREELELYFQLCSLECNCETLSVMAATLANGGINPLTYVRCMSPEACRDALSLMFSCGMYDLSGRFAFQVGLPAKSGVSGAIMVVIPSVLGMCLFSPLLDRTGNSTRGVEFCKKFVKHFSFHNYDHLKHPDHTIKKVDPRKPEKLNDRDIIVSLLFSVKKNNLELLHRYYMKGFDLEMADYDGRTALHIAAAEGHYEIVKFLLGTAGVQHDPKDRWDNTPLDDALKFKHDRIERVLTKYHRMEMVALGIYDGSDMSDLSDFSDSDDESELKPRTRRQTMIEVDARSGKSEGRARIVSDPSSRATTIETPSSRSPIRVTPGHGPPVKGHQSGHGSPAKIEEDEFSSSVSSSEDELIPINPRDQAALLDLPPMIRRQSSRGLKRESIS</sequence>
<dbReference type="AlphaFoldDB" id="A0AAV5UGV2"/>
<dbReference type="EMBL" id="BTSX01000006">
    <property type="protein sequence ID" value="GMT06281.1"/>
    <property type="molecule type" value="Genomic_DNA"/>
</dbReference>
<dbReference type="EC" id="3.5.1.2" evidence="3"/>
<keyword evidence="5" id="KW-0378">Hydrolase</keyword>
<feature type="domain" description="Glutaminase EF-hand" evidence="11">
    <location>
        <begin position="216"/>
        <end position="281"/>
    </location>
</feature>
<dbReference type="SMART" id="SM00248">
    <property type="entry name" value="ANK"/>
    <property type="match status" value="1"/>
</dbReference>
<dbReference type="Pfam" id="PF12796">
    <property type="entry name" value="Ank_2"/>
    <property type="match status" value="1"/>
</dbReference>
<evidence type="ECO:0000256" key="8">
    <source>
        <dbReference type="ARBA" id="ARBA00077251"/>
    </source>
</evidence>
<dbReference type="Gene3D" id="1.10.238.210">
    <property type="match status" value="1"/>
</dbReference>
<dbReference type="GO" id="GO:0006543">
    <property type="term" value="P:L-glutamine catabolic process"/>
    <property type="evidence" value="ECO:0007669"/>
    <property type="project" value="TreeGrafter"/>
</dbReference>
<evidence type="ECO:0000256" key="10">
    <source>
        <dbReference type="SAM" id="MobiDB-lite"/>
    </source>
</evidence>
<evidence type="ECO:0000256" key="7">
    <source>
        <dbReference type="ARBA" id="ARBA00049534"/>
    </source>
</evidence>
<evidence type="ECO:0000256" key="6">
    <source>
        <dbReference type="ARBA" id="ARBA00023043"/>
    </source>
</evidence>
<dbReference type="Gene3D" id="3.40.710.10">
    <property type="entry name" value="DD-peptidase/beta-lactamase superfamily"/>
    <property type="match status" value="1"/>
</dbReference>
<evidence type="ECO:0000256" key="4">
    <source>
        <dbReference type="ARBA" id="ARBA00022737"/>
    </source>
</evidence>
<dbReference type="FunFam" id="3.40.710.10:FF:000008">
    <property type="entry name" value="Glutaminase, isoform E"/>
    <property type="match status" value="1"/>
</dbReference>
<reference evidence="12" key="1">
    <citation type="submission" date="2023-10" db="EMBL/GenBank/DDBJ databases">
        <title>Genome assembly of Pristionchus species.</title>
        <authorList>
            <person name="Yoshida K."/>
            <person name="Sommer R.J."/>
        </authorList>
    </citation>
    <scope>NUCLEOTIDE SEQUENCE</scope>
    <source>
        <strain evidence="12">RS0144</strain>
    </source>
</reference>
<evidence type="ECO:0000256" key="5">
    <source>
        <dbReference type="ARBA" id="ARBA00022801"/>
    </source>
</evidence>
<dbReference type="NCBIfam" id="TIGR03814">
    <property type="entry name" value="Gln_ase"/>
    <property type="match status" value="1"/>
</dbReference>
<dbReference type="InterPro" id="IPR041541">
    <property type="entry name" value="Glutaminase_EF-hand"/>
</dbReference>
<dbReference type="PANTHER" id="PTHR12544">
    <property type="entry name" value="GLUTAMINASE"/>
    <property type="match status" value="1"/>
</dbReference>
<dbReference type="PROSITE" id="PS50297">
    <property type="entry name" value="ANK_REP_REGION"/>
    <property type="match status" value="1"/>
</dbReference>
<comment type="subunit">
    <text evidence="2">Homotetramer.</text>
</comment>
<feature type="compositionally biased region" description="Basic and acidic residues" evidence="10">
    <location>
        <begin position="751"/>
        <end position="762"/>
    </location>
</feature>
<keyword evidence="6 9" id="KW-0040">ANK repeat</keyword>
<dbReference type="PANTHER" id="PTHR12544:SF29">
    <property type="entry name" value="GLUTAMINASE"/>
    <property type="match status" value="1"/>
</dbReference>
<dbReference type="HAMAP" id="MF_00313">
    <property type="entry name" value="Glutaminase"/>
    <property type="match status" value="1"/>
</dbReference>
<dbReference type="SUPFAM" id="SSF56601">
    <property type="entry name" value="beta-lactamase/transpeptidase-like"/>
    <property type="match status" value="1"/>
</dbReference>
<evidence type="ECO:0000259" key="11">
    <source>
        <dbReference type="Pfam" id="PF17959"/>
    </source>
</evidence>
<dbReference type="Proteomes" id="UP001432027">
    <property type="component" value="Unassembled WGS sequence"/>
</dbReference>
<dbReference type="FunFam" id="1.25.40.20:FF:000069">
    <property type="entry name" value="Glutaminase, isoform E"/>
    <property type="match status" value="1"/>
</dbReference>
<keyword evidence="13" id="KW-1185">Reference proteome</keyword>